<dbReference type="CDD" id="cd00158">
    <property type="entry name" value="RHOD"/>
    <property type="match status" value="1"/>
</dbReference>
<dbReference type="PANTHER" id="PTHR43031:SF1">
    <property type="entry name" value="PYRIDINE NUCLEOTIDE-DISULPHIDE OXIDOREDUCTASE"/>
    <property type="match status" value="1"/>
</dbReference>
<evidence type="ECO:0000259" key="1">
    <source>
        <dbReference type="PROSITE" id="PS50206"/>
    </source>
</evidence>
<proteinExistence type="predicted"/>
<evidence type="ECO:0000313" key="2">
    <source>
        <dbReference type="EMBL" id="CAA9351541.1"/>
    </source>
</evidence>
<dbReference type="SUPFAM" id="SSF52821">
    <property type="entry name" value="Rhodanese/Cell cycle control phosphatase"/>
    <property type="match status" value="1"/>
</dbReference>
<dbReference type="Gene3D" id="3.40.250.10">
    <property type="entry name" value="Rhodanese-like domain"/>
    <property type="match status" value="1"/>
</dbReference>
<dbReference type="InterPro" id="IPR036873">
    <property type="entry name" value="Rhodanese-like_dom_sf"/>
</dbReference>
<accession>A0A6J4M6H4</accession>
<gene>
    <name evidence="2" type="ORF">AVDCRST_MAG16-2415</name>
</gene>
<dbReference type="PROSITE" id="PS50206">
    <property type="entry name" value="RHODANESE_3"/>
    <property type="match status" value="1"/>
</dbReference>
<name>A0A6J4M6H4_9ACTN</name>
<dbReference type="InterPro" id="IPR050229">
    <property type="entry name" value="GlpE_sulfurtransferase"/>
</dbReference>
<protein>
    <recommendedName>
        <fullName evidence="1">Rhodanese domain-containing protein</fullName>
    </recommendedName>
</protein>
<organism evidence="2">
    <name type="scientific">uncultured Frankineae bacterium</name>
    <dbReference type="NCBI Taxonomy" id="437475"/>
    <lineage>
        <taxon>Bacteria</taxon>
        <taxon>Bacillati</taxon>
        <taxon>Actinomycetota</taxon>
        <taxon>Actinomycetes</taxon>
        <taxon>Frankiales</taxon>
        <taxon>environmental samples</taxon>
    </lineage>
</organism>
<dbReference type="PANTHER" id="PTHR43031">
    <property type="entry name" value="FAD-DEPENDENT OXIDOREDUCTASE"/>
    <property type="match status" value="1"/>
</dbReference>
<dbReference type="Pfam" id="PF00581">
    <property type="entry name" value="Rhodanese"/>
    <property type="match status" value="1"/>
</dbReference>
<sequence length="108" mass="11558">MDDVDVHEAARAARSGEALLLDVREHEEWAHGRAPDAVHVPMGELRQDTLPRDRPVLALCRVGGRSAAVASALEQLGYEVRNVTGGMLAWAAAGLPVVQDDDRPGTVV</sequence>
<reference evidence="2" key="1">
    <citation type="submission" date="2020-02" db="EMBL/GenBank/DDBJ databases">
        <authorList>
            <person name="Meier V. D."/>
        </authorList>
    </citation>
    <scope>NUCLEOTIDE SEQUENCE</scope>
    <source>
        <strain evidence="2">AVDCRST_MAG16</strain>
    </source>
</reference>
<feature type="domain" description="Rhodanese" evidence="1">
    <location>
        <begin position="14"/>
        <end position="99"/>
    </location>
</feature>
<dbReference type="AlphaFoldDB" id="A0A6J4M6H4"/>
<dbReference type="InterPro" id="IPR001763">
    <property type="entry name" value="Rhodanese-like_dom"/>
</dbReference>
<dbReference type="EMBL" id="CADCUE010000223">
    <property type="protein sequence ID" value="CAA9351541.1"/>
    <property type="molecule type" value="Genomic_DNA"/>
</dbReference>
<dbReference type="SMART" id="SM00450">
    <property type="entry name" value="RHOD"/>
    <property type="match status" value="1"/>
</dbReference>